<dbReference type="AlphaFoldDB" id="A0A250JCN1"/>
<dbReference type="Proteomes" id="UP000217257">
    <property type="component" value="Chromosome"/>
</dbReference>
<reference evidence="1 2" key="1">
    <citation type="submission" date="2017-06" db="EMBL/GenBank/DDBJ databases">
        <title>Sequencing and comparative analysis of myxobacterial genomes.</title>
        <authorList>
            <person name="Rupp O."/>
            <person name="Goesmann A."/>
            <person name="Sogaard-Andersen L."/>
        </authorList>
    </citation>
    <scope>NUCLEOTIDE SEQUENCE [LARGE SCALE GENOMIC DNA]</scope>
    <source>
        <strain evidence="1 2">DSM 52655</strain>
    </source>
</reference>
<sequence length="131" mass="13347">MACGSSEPLQDQAPNALSAQGQALQACPAKNRSLTGQGTCSTCHSCGDGLCTTDESELTCPRDCYCGDGQCVGETVDTCPKDCGCPHPPGTCNGCHMGLTADTSAGACTRAPATKAASPLEQLSFPARLRF</sequence>
<proteinExistence type="predicted"/>
<organism evidence="1 2">
    <name type="scientific">Cystobacter fuscus</name>
    <dbReference type="NCBI Taxonomy" id="43"/>
    <lineage>
        <taxon>Bacteria</taxon>
        <taxon>Pseudomonadati</taxon>
        <taxon>Myxococcota</taxon>
        <taxon>Myxococcia</taxon>
        <taxon>Myxococcales</taxon>
        <taxon>Cystobacterineae</taxon>
        <taxon>Archangiaceae</taxon>
        <taxon>Cystobacter</taxon>
    </lineage>
</organism>
<dbReference type="EMBL" id="CP022098">
    <property type="protein sequence ID" value="ATB41267.1"/>
    <property type="molecule type" value="Genomic_DNA"/>
</dbReference>
<dbReference type="KEGG" id="cfus:CYFUS_006732"/>
<accession>A0A250JCN1</accession>
<name>A0A250JCN1_9BACT</name>
<evidence type="ECO:0000313" key="2">
    <source>
        <dbReference type="Proteomes" id="UP000217257"/>
    </source>
</evidence>
<protein>
    <submittedName>
        <fullName evidence="1">Uncharacterized protein</fullName>
    </submittedName>
</protein>
<evidence type="ECO:0000313" key="1">
    <source>
        <dbReference type="EMBL" id="ATB41267.1"/>
    </source>
</evidence>
<gene>
    <name evidence="1" type="ORF">CYFUS_006732</name>
</gene>